<accession>A0ACD1GBY7</accession>
<protein>
    <submittedName>
        <fullName evidence="1">Uncharacterized protein</fullName>
    </submittedName>
</protein>
<evidence type="ECO:0000313" key="1">
    <source>
        <dbReference type="EMBL" id="RAH46636.1"/>
    </source>
</evidence>
<name>A0ACD1GBY7_9EURO</name>
<reference evidence="1" key="1">
    <citation type="submission" date="2018-02" db="EMBL/GenBank/DDBJ databases">
        <title>The genomes of Aspergillus section Nigri reveals drivers in fungal speciation.</title>
        <authorList>
            <consortium name="DOE Joint Genome Institute"/>
            <person name="Vesth T.C."/>
            <person name="Nybo J."/>
            <person name="Theobald S."/>
            <person name="Brandl J."/>
            <person name="Frisvad J.C."/>
            <person name="Nielsen K.F."/>
            <person name="Lyhne E.K."/>
            <person name="Kogle M.E."/>
            <person name="Kuo A."/>
            <person name="Riley R."/>
            <person name="Clum A."/>
            <person name="Nolan M."/>
            <person name="Lipzen A."/>
            <person name="Salamov A."/>
            <person name="Henrissat B."/>
            <person name="Wiebenga A."/>
            <person name="De vries R.P."/>
            <person name="Grigoriev I.V."/>
            <person name="Mortensen U.H."/>
            <person name="Andersen M.R."/>
            <person name="Baker S.E."/>
        </authorList>
    </citation>
    <scope>NUCLEOTIDE SEQUENCE</scope>
    <source>
        <strain evidence="1">CBS 621.78</strain>
    </source>
</reference>
<keyword evidence="2" id="KW-1185">Reference proteome</keyword>
<dbReference type="Proteomes" id="UP000249057">
    <property type="component" value="Unassembled WGS sequence"/>
</dbReference>
<gene>
    <name evidence="1" type="ORF">BO95DRAFT_513643</name>
</gene>
<evidence type="ECO:0000313" key="2">
    <source>
        <dbReference type="Proteomes" id="UP000249057"/>
    </source>
</evidence>
<sequence length="617" mass="67434">MANIGFSDSQQWRAGAPFNLVDGLDDWLKRLSQMAKGVLDGLYAFNCFLNPHHQVINLGPQHFERGLTCLNICHIFMSAVPNLATLYPEAQPRENAEVTAASDIENKPQIKGVPFVIVDLVSTVLAKEPRENLPQSNLASDLEGLLGASGSGLNTGQLGKNAEMMGKLSSLEQSYATSPRLVQMRSSLACRQNILINNRILHGYTHVPGTGLLAKTPKRAFAIRRPAGAPSPQLGEVAKVPATPSPQGSATGSSQAPAKTNGAKKDFVKEYLNTVPGVPSFYVDDDSKVTVTETRTAFQRSMAREGFTSTAIEANASGLPFGKSLSASAALTEENSYKKEKLDQETDSTSKVAYKFPRVALDLSSEYLQLSDECVKAINNIHSENDKIKFINDYGDAFPSKVILGGFLRSSRDVKVKTTEQLDAAKEETRKAAGLSFAAPQVSFGMNYANTTSETKTSSQGQTVGNAALTWEARGGDTPFSMGSDRKRLSLLENHRVSLVSVIDGIDPNMAHKVEYPDQEHGSTPDNTKLTERELIDKATNLLQGPETSRPMQIILNAYNADNDNRQYNDWVTKEKPQKVDLLRLKNVTSAWSDISPSQQIYCIIFLHKEKKLDVFS</sequence>
<dbReference type="EMBL" id="KZ825335">
    <property type="protein sequence ID" value="RAH46636.1"/>
    <property type="molecule type" value="Genomic_DNA"/>
</dbReference>
<organism evidence="1 2">
    <name type="scientific">Aspergillus brunneoviolaceus CBS 621.78</name>
    <dbReference type="NCBI Taxonomy" id="1450534"/>
    <lineage>
        <taxon>Eukaryota</taxon>
        <taxon>Fungi</taxon>
        <taxon>Dikarya</taxon>
        <taxon>Ascomycota</taxon>
        <taxon>Pezizomycotina</taxon>
        <taxon>Eurotiomycetes</taxon>
        <taxon>Eurotiomycetidae</taxon>
        <taxon>Eurotiales</taxon>
        <taxon>Aspergillaceae</taxon>
        <taxon>Aspergillus</taxon>
        <taxon>Aspergillus subgen. Circumdati</taxon>
    </lineage>
</organism>
<proteinExistence type="predicted"/>